<name>A0ABU5RBA3_9PSEU</name>
<evidence type="ECO:0000313" key="1">
    <source>
        <dbReference type="EMBL" id="MEA5363527.1"/>
    </source>
</evidence>
<sequence>MDLRELFDGIRRRPQLYGLDGSYHDYCVFLLGVDAGNDGGLLTGFTESLVPRVGTGANLTWTSLVLHLAFPGRTTGWRDEAAGDGRQVAVDQLFALLDEFLERRAAPGGTAAIFDEYLTWRRAQPWHHG</sequence>
<keyword evidence="2" id="KW-1185">Reference proteome</keyword>
<dbReference type="Proteomes" id="UP001304298">
    <property type="component" value="Unassembled WGS sequence"/>
</dbReference>
<gene>
    <name evidence="1" type="ORF">VA596_28625</name>
</gene>
<reference evidence="1 2" key="1">
    <citation type="submission" date="2023-12" db="EMBL/GenBank/DDBJ databases">
        <title>Amycolatopsis sp. V23-08.</title>
        <authorList>
            <person name="Somphong A."/>
        </authorList>
    </citation>
    <scope>NUCLEOTIDE SEQUENCE [LARGE SCALE GENOMIC DNA]</scope>
    <source>
        <strain evidence="1 2">V23-08</strain>
    </source>
</reference>
<accession>A0ABU5RBA3</accession>
<organism evidence="1 2">
    <name type="scientific">Amycolatopsis heterodermiae</name>
    <dbReference type="NCBI Taxonomy" id="3110235"/>
    <lineage>
        <taxon>Bacteria</taxon>
        <taxon>Bacillati</taxon>
        <taxon>Actinomycetota</taxon>
        <taxon>Actinomycetes</taxon>
        <taxon>Pseudonocardiales</taxon>
        <taxon>Pseudonocardiaceae</taxon>
        <taxon>Amycolatopsis</taxon>
    </lineage>
</organism>
<dbReference type="RefSeq" id="WP_323331277.1">
    <property type="nucleotide sequence ID" value="NZ_JAYFSI010000007.1"/>
</dbReference>
<evidence type="ECO:0000313" key="2">
    <source>
        <dbReference type="Proteomes" id="UP001304298"/>
    </source>
</evidence>
<comment type="caution">
    <text evidence="1">The sequence shown here is derived from an EMBL/GenBank/DDBJ whole genome shotgun (WGS) entry which is preliminary data.</text>
</comment>
<proteinExistence type="predicted"/>
<protein>
    <submittedName>
        <fullName evidence="1">Uncharacterized protein</fullName>
    </submittedName>
</protein>
<dbReference type="EMBL" id="JAYFSI010000007">
    <property type="protein sequence ID" value="MEA5363527.1"/>
    <property type="molecule type" value="Genomic_DNA"/>
</dbReference>